<reference evidence="2 3" key="1">
    <citation type="submission" date="2016-04" db="EMBL/GenBank/DDBJ databases">
        <title>Genome analyses suggest a sexual origin of heterokaryosis in a supposedly ancient asexual fungus.</title>
        <authorList>
            <person name="Ropars J."/>
            <person name="Sedzielewska K."/>
            <person name="Noel J."/>
            <person name="Charron P."/>
            <person name="Farinelli L."/>
            <person name="Marton T."/>
            <person name="Kruger M."/>
            <person name="Pelin A."/>
            <person name="Brachmann A."/>
            <person name="Corradi N."/>
        </authorList>
    </citation>
    <scope>NUCLEOTIDE SEQUENCE [LARGE SCALE GENOMIC DNA]</scope>
    <source>
        <strain evidence="2 3">C2</strain>
    </source>
</reference>
<dbReference type="VEuPathDB" id="FungiDB:RhiirA1_450793"/>
<dbReference type="VEuPathDB" id="FungiDB:FUN_019040"/>
<sequence length="81" mass="9232">MLGPVYAGEARSSSQVLNNNSTQQRNKGTMQKLQSCSELVDRLKNNCEFCEFHGPTDKSLIDQENREFFGKKYGIIFTHCL</sequence>
<organism evidence="2 3">
    <name type="scientific">Rhizophagus irregularis</name>
    <dbReference type="NCBI Taxonomy" id="588596"/>
    <lineage>
        <taxon>Eukaryota</taxon>
        <taxon>Fungi</taxon>
        <taxon>Fungi incertae sedis</taxon>
        <taxon>Mucoromycota</taxon>
        <taxon>Glomeromycotina</taxon>
        <taxon>Glomeromycetes</taxon>
        <taxon>Glomerales</taxon>
        <taxon>Glomeraceae</taxon>
        <taxon>Rhizophagus</taxon>
    </lineage>
</organism>
<dbReference type="Proteomes" id="UP000233469">
    <property type="component" value="Unassembled WGS sequence"/>
</dbReference>
<feature type="compositionally biased region" description="Polar residues" evidence="1">
    <location>
        <begin position="11"/>
        <end position="28"/>
    </location>
</feature>
<name>A0A2N1NYK2_9GLOM</name>
<feature type="region of interest" description="Disordered" evidence="1">
    <location>
        <begin position="1"/>
        <end position="28"/>
    </location>
</feature>
<evidence type="ECO:0000313" key="2">
    <source>
        <dbReference type="EMBL" id="PKK78943.1"/>
    </source>
</evidence>
<reference evidence="2 3" key="2">
    <citation type="submission" date="2017-10" db="EMBL/GenBank/DDBJ databases">
        <title>Extensive intraspecific genome diversity in a model arbuscular mycorrhizal fungus.</title>
        <authorList>
            <person name="Chen E.C.H."/>
            <person name="Morin E."/>
            <person name="Baudet D."/>
            <person name="Noel J."/>
            <person name="Ndikumana S."/>
            <person name="Charron P."/>
            <person name="St-Onge C."/>
            <person name="Giorgi J."/>
            <person name="Grigoriev I.V."/>
            <person name="Roux C."/>
            <person name="Martin F.M."/>
            <person name="Corradi N."/>
        </authorList>
    </citation>
    <scope>NUCLEOTIDE SEQUENCE [LARGE SCALE GENOMIC DNA]</scope>
    <source>
        <strain evidence="2 3">C2</strain>
    </source>
</reference>
<evidence type="ECO:0000313" key="3">
    <source>
        <dbReference type="Proteomes" id="UP000233469"/>
    </source>
</evidence>
<gene>
    <name evidence="2" type="ORF">RhiirC2_728337</name>
</gene>
<evidence type="ECO:0000256" key="1">
    <source>
        <dbReference type="SAM" id="MobiDB-lite"/>
    </source>
</evidence>
<accession>A0A2N1NYK2</accession>
<dbReference type="EMBL" id="LLXL01000062">
    <property type="protein sequence ID" value="PKK78943.1"/>
    <property type="molecule type" value="Genomic_DNA"/>
</dbReference>
<comment type="caution">
    <text evidence="2">The sequence shown here is derived from an EMBL/GenBank/DDBJ whole genome shotgun (WGS) entry which is preliminary data.</text>
</comment>
<protein>
    <submittedName>
        <fullName evidence="2">Uncharacterized protein</fullName>
    </submittedName>
</protein>
<dbReference type="AlphaFoldDB" id="A0A2N1NYK2"/>
<proteinExistence type="predicted"/>